<dbReference type="GO" id="GO:0008168">
    <property type="term" value="F:methyltransferase activity"/>
    <property type="evidence" value="ECO:0007669"/>
    <property type="project" value="UniProtKB-KW"/>
</dbReference>
<comment type="caution">
    <text evidence="2">The sequence shown here is derived from an EMBL/GenBank/DDBJ whole genome shotgun (WGS) entry which is preliminary data.</text>
</comment>
<evidence type="ECO:0000313" key="2">
    <source>
        <dbReference type="EMBL" id="SFX14932.1"/>
    </source>
</evidence>
<keyword evidence="1" id="KW-0808">Transferase</keyword>
<dbReference type="CDD" id="cd02440">
    <property type="entry name" value="AdoMet_MTases"/>
    <property type="match status" value="1"/>
</dbReference>
<sequence length="213" mass="22884">MRPLIMQDAMDSSTVPGAEGYADHAERLIARYASVAFLDKYRPVAHLLPTRSGTVLDIGAGTGGDAAWLASLGHTVIALEPVAAFRAAGMQAHALANLEWINDSLPALSTIGARHTRYDLIVVAAVWMHLAAEERMEAMGNISTLLKPGAVLVISLRHGPPPKGRRIFDVSASETADLAMRHGLTVMLSTQAPSVQLQNRQAGVSWSWLVFEK</sequence>
<name>A0AB38C3F3_9BURK</name>
<dbReference type="SUPFAM" id="SSF53335">
    <property type="entry name" value="S-adenosyl-L-methionine-dependent methyltransferases"/>
    <property type="match status" value="1"/>
</dbReference>
<dbReference type="InterPro" id="IPR029063">
    <property type="entry name" value="SAM-dependent_MTases_sf"/>
</dbReference>
<protein>
    <submittedName>
        <fullName evidence="2">Methyltransferase domain-containing protein</fullName>
    </submittedName>
</protein>
<proteinExistence type="predicted"/>
<dbReference type="Pfam" id="PF13489">
    <property type="entry name" value="Methyltransf_23"/>
    <property type="match status" value="1"/>
</dbReference>
<evidence type="ECO:0000256" key="1">
    <source>
        <dbReference type="ARBA" id="ARBA00022679"/>
    </source>
</evidence>
<dbReference type="PANTHER" id="PTHR43861:SF3">
    <property type="entry name" value="PUTATIVE (AFU_ORTHOLOGUE AFUA_2G14390)-RELATED"/>
    <property type="match status" value="1"/>
</dbReference>
<reference evidence="2 3" key="1">
    <citation type="submission" date="2016-11" db="EMBL/GenBank/DDBJ databases">
        <authorList>
            <person name="Varghese N."/>
            <person name="Submissions S."/>
        </authorList>
    </citation>
    <scope>NUCLEOTIDE SEQUENCE [LARGE SCALE GENOMIC DNA]</scope>
    <source>
        <strain evidence="2 3">NFR18</strain>
    </source>
</reference>
<dbReference type="AlphaFoldDB" id="A0AB38C3F3"/>
<dbReference type="PANTHER" id="PTHR43861">
    <property type="entry name" value="TRANS-ACONITATE 2-METHYLTRANSFERASE-RELATED"/>
    <property type="match status" value="1"/>
</dbReference>
<organism evidence="2 3">
    <name type="scientific">Janthinobacterium lividum</name>
    <dbReference type="NCBI Taxonomy" id="29581"/>
    <lineage>
        <taxon>Bacteria</taxon>
        <taxon>Pseudomonadati</taxon>
        <taxon>Pseudomonadota</taxon>
        <taxon>Betaproteobacteria</taxon>
        <taxon>Burkholderiales</taxon>
        <taxon>Oxalobacteraceae</taxon>
        <taxon>Janthinobacterium</taxon>
    </lineage>
</organism>
<dbReference type="Gene3D" id="3.40.50.150">
    <property type="entry name" value="Vaccinia Virus protein VP39"/>
    <property type="match status" value="1"/>
</dbReference>
<accession>A0AB38C3F3</accession>
<dbReference type="GO" id="GO:0032259">
    <property type="term" value="P:methylation"/>
    <property type="evidence" value="ECO:0007669"/>
    <property type="project" value="UniProtKB-KW"/>
</dbReference>
<dbReference type="EMBL" id="FPKH01000001">
    <property type="protein sequence ID" value="SFX14932.1"/>
    <property type="molecule type" value="Genomic_DNA"/>
</dbReference>
<evidence type="ECO:0000313" key="3">
    <source>
        <dbReference type="Proteomes" id="UP000182489"/>
    </source>
</evidence>
<gene>
    <name evidence="2" type="ORF">SAMN03097694_0923</name>
</gene>
<dbReference type="Proteomes" id="UP000182489">
    <property type="component" value="Unassembled WGS sequence"/>
</dbReference>
<keyword evidence="2" id="KW-0489">Methyltransferase</keyword>
<dbReference type="RefSeq" id="WP_254798338.1">
    <property type="nucleotide sequence ID" value="NZ_FPKH01000001.1"/>
</dbReference>